<dbReference type="Pfam" id="PF02397">
    <property type="entry name" value="Bac_transf"/>
    <property type="match status" value="1"/>
</dbReference>
<feature type="domain" description="Bacterial sugar transferase" evidence="2">
    <location>
        <begin position="3"/>
        <end position="196"/>
    </location>
</feature>
<evidence type="ECO:0000313" key="4">
    <source>
        <dbReference type="Proteomes" id="UP000194432"/>
    </source>
</evidence>
<evidence type="ECO:0000259" key="2">
    <source>
        <dbReference type="Pfam" id="PF02397"/>
    </source>
</evidence>
<dbReference type="Proteomes" id="UP000194432">
    <property type="component" value="Chromosome 1"/>
</dbReference>
<comment type="similarity">
    <text evidence="1">Belongs to the bacterial sugar transferase family.</text>
</comment>
<gene>
    <name evidence="3" type="ORF">CBP34_14305</name>
</gene>
<protein>
    <submittedName>
        <fullName evidence="3">Sugar transferase</fullName>
    </submittedName>
</protein>
<dbReference type="InterPro" id="IPR003362">
    <property type="entry name" value="Bact_transf"/>
</dbReference>
<dbReference type="AlphaFoldDB" id="A0A240U8B6"/>
<proteinExistence type="inferred from homology"/>
<keyword evidence="3" id="KW-0808">Transferase</keyword>
<dbReference type="PANTHER" id="PTHR30576:SF20">
    <property type="entry name" value="QUINOVOSAMINEPHOSPHOTRANSFERAE-RELATED"/>
    <property type="match status" value="1"/>
</dbReference>
<evidence type="ECO:0000313" key="3">
    <source>
        <dbReference type="EMBL" id="ART53694.1"/>
    </source>
</evidence>
<name>A0A240U8B6_9BURK</name>
<accession>A0A240U8B6</accession>
<sequence length="210" mass="23581">MSKRLFDIAFAALALLLLCPLLLAVALWVRLDSPGPVFFRQQRVGRGGHLFDIYKFRTMHTGAEAMGPQITVGKDARITRAGAWLRRAKVDELPQFLNVLRGDMSVVGPRPEVPRYVARYPADVRQAVLSVRPGITDLASIEFRDENALLARSPDPERTYVEQILPAKLRHAQKYVRTRSLWLDLRIIARTVLAVLGLRTAPHPNSADNP</sequence>
<reference evidence="3 4" key="1">
    <citation type="submission" date="2017-05" db="EMBL/GenBank/DDBJ databases">
        <title>Polyphasic characterization of four soil-derived phenanthrene-degrading Acidovorax strains and proposal of Acidovorax phenanthrenivorans sp. nov.</title>
        <authorList>
            <person name="Singleton D.R."/>
            <person name="Lee J."/>
            <person name="Dickey A.N."/>
            <person name="Stroud A."/>
            <person name="Scholl E.H."/>
            <person name="Wright F.A."/>
            <person name="Aitken M.D."/>
        </authorList>
    </citation>
    <scope>NUCLEOTIDE SEQUENCE [LARGE SCALE GENOMIC DNA]</scope>
    <source>
        <strain evidence="3">NA3</strain>
    </source>
</reference>
<dbReference type="KEGG" id="acin:CBP34_14305"/>
<dbReference type="RefSeq" id="WP_094099192.1">
    <property type="nucleotide sequence ID" value="NZ_CP021361.1"/>
</dbReference>
<dbReference type="PANTHER" id="PTHR30576">
    <property type="entry name" value="COLANIC BIOSYNTHESIS UDP-GLUCOSE LIPID CARRIER TRANSFERASE"/>
    <property type="match status" value="1"/>
</dbReference>
<dbReference type="EMBL" id="CP021361">
    <property type="protein sequence ID" value="ART53694.1"/>
    <property type="molecule type" value="Genomic_DNA"/>
</dbReference>
<organism evidence="3 4">
    <name type="scientific">Acidovorax carolinensis</name>
    <dbReference type="NCBI Taxonomy" id="553814"/>
    <lineage>
        <taxon>Bacteria</taxon>
        <taxon>Pseudomonadati</taxon>
        <taxon>Pseudomonadota</taxon>
        <taxon>Betaproteobacteria</taxon>
        <taxon>Burkholderiales</taxon>
        <taxon>Comamonadaceae</taxon>
        <taxon>Acidovorax</taxon>
    </lineage>
</organism>
<keyword evidence="4" id="KW-1185">Reference proteome</keyword>
<dbReference type="GO" id="GO:0016780">
    <property type="term" value="F:phosphotransferase activity, for other substituted phosphate groups"/>
    <property type="evidence" value="ECO:0007669"/>
    <property type="project" value="TreeGrafter"/>
</dbReference>
<evidence type="ECO:0000256" key="1">
    <source>
        <dbReference type="ARBA" id="ARBA00006464"/>
    </source>
</evidence>